<name>A0A3B4F462_9CICH</name>
<protein>
    <submittedName>
        <fullName evidence="1">Uncharacterized protein</fullName>
    </submittedName>
</protein>
<dbReference type="STRING" id="303518.ENSPNYP00000004728"/>
<reference evidence="1" key="1">
    <citation type="submission" date="2023-09" db="UniProtKB">
        <authorList>
            <consortium name="Ensembl"/>
        </authorList>
    </citation>
    <scope>IDENTIFICATION</scope>
</reference>
<dbReference type="PANTHER" id="PTHR22796:SF6">
    <property type="entry name" value="INTERFERON-INDUCED VERY LARGE GTPASE 1-RELATED"/>
    <property type="match status" value="1"/>
</dbReference>
<dbReference type="PANTHER" id="PTHR22796">
    <property type="entry name" value="URG4-RELATED"/>
    <property type="match status" value="1"/>
</dbReference>
<dbReference type="AlphaFoldDB" id="A0A3B4F462"/>
<accession>A0A3B4F462</accession>
<proteinExistence type="predicted"/>
<evidence type="ECO:0000313" key="1">
    <source>
        <dbReference type="Ensembl" id="ENSPNYP00000004728.1"/>
    </source>
</evidence>
<organism evidence="1">
    <name type="scientific">Pundamilia nyererei</name>
    <dbReference type="NCBI Taxonomy" id="303518"/>
    <lineage>
        <taxon>Eukaryota</taxon>
        <taxon>Metazoa</taxon>
        <taxon>Chordata</taxon>
        <taxon>Craniata</taxon>
        <taxon>Vertebrata</taxon>
        <taxon>Euteleostomi</taxon>
        <taxon>Actinopterygii</taxon>
        <taxon>Neopterygii</taxon>
        <taxon>Teleostei</taxon>
        <taxon>Neoteleostei</taxon>
        <taxon>Acanthomorphata</taxon>
        <taxon>Ovalentaria</taxon>
        <taxon>Cichlomorphae</taxon>
        <taxon>Cichliformes</taxon>
        <taxon>Cichlidae</taxon>
        <taxon>African cichlids</taxon>
        <taxon>Pseudocrenilabrinae</taxon>
        <taxon>Haplochromini</taxon>
        <taxon>Pundamilia</taxon>
    </lineage>
</organism>
<dbReference type="Ensembl" id="ENSPNYT00000004847.1">
    <property type="protein sequence ID" value="ENSPNYP00000004728.1"/>
    <property type="gene ID" value="ENSPNYG00000003673.1"/>
</dbReference>
<sequence length="322" mass="37889">MSMIRMIEAYHKHVSFGPFSHEEQQQIRSLIDKTATDLAGVIFPAFSGNRLNLEKHMLKSLAEKEDFDDFITYFTYPRTQEVTFIKAEVQKYITDHNDEALNILKKIGNTDMWMKEFSNALKDELTFDNICFENFSDIKHFDFLKEEIKKGFKSITEHHLSLEKLNESSLKAEEFLIDQLCNCSWVTCPFCAAACTNTMKAHSPYDHTTPFHQLSVISGEHWGHTSESGMHVCTELFSSNYSFYPYHYSGRSTPDKQYRSAGSQYCTWRIPSDGSQAYWKWFVCRFQHELERHYDFKFQGRQEIPHQWKTVSKYELKKLQTC</sequence>
<dbReference type="GeneTree" id="ENSGT00940000154393"/>